<name>A0A6M3KYU9_9ZZZZ</name>
<protein>
    <submittedName>
        <fullName evidence="1">Uncharacterized protein</fullName>
    </submittedName>
</protein>
<proteinExistence type="predicted"/>
<evidence type="ECO:0000313" key="1">
    <source>
        <dbReference type="EMBL" id="QJA87366.1"/>
    </source>
</evidence>
<organism evidence="1">
    <name type="scientific">viral metagenome</name>
    <dbReference type="NCBI Taxonomy" id="1070528"/>
    <lineage>
        <taxon>unclassified sequences</taxon>
        <taxon>metagenomes</taxon>
        <taxon>organismal metagenomes</taxon>
    </lineage>
</organism>
<dbReference type="AlphaFoldDB" id="A0A6M3KYU9"/>
<gene>
    <name evidence="1" type="ORF">MM415B03008_0008</name>
</gene>
<accession>A0A6M3KYU9</accession>
<sequence>MDGILGVLKQDGKQVAGIYDWEINLAWDSTTSKGWQKVKVVKHVIAQSYWLTEIPQDSTYDIELYKKIDGQLVLMDAGVIAINLPDTETLDRRLYAPLQLIWRQPSEY</sequence>
<reference evidence="1" key="1">
    <citation type="submission" date="2020-03" db="EMBL/GenBank/DDBJ databases">
        <title>The deep terrestrial virosphere.</title>
        <authorList>
            <person name="Holmfeldt K."/>
            <person name="Nilsson E."/>
            <person name="Simone D."/>
            <person name="Lopez-Fernandez M."/>
            <person name="Wu X."/>
            <person name="de Brujin I."/>
            <person name="Lundin D."/>
            <person name="Andersson A."/>
            <person name="Bertilsson S."/>
            <person name="Dopson M."/>
        </authorList>
    </citation>
    <scope>NUCLEOTIDE SEQUENCE</scope>
    <source>
        <strain evidence="1">MM415B03008</strain>
    </source>
</reference>
<dbReference type="EMBL" id="MT142700">
    <property type="protein sequence ID" value="QJA87366.1"/>
    <property type="molecule type" value="Genomic_DNA"/>
</dbReference>